<proteinExistence type="predicted"/>
<name>A0A8T1V947_9STRA</name>
<dbReference type="AlphaFoldDB" id="A0A8T1V947"/>
<feature type="region of interest" description="Disordered" evidence="1">
    <location>
        <begin position="1"/>
        <end position="51"/>
    </location>
</feature>
<comment type="caution">
    <text evidence="2">The sequence shown here is derived from an EMBL/GenBank/DDBJ whole genome shotgun (WGS) entry which is preliminary data.</text>
</comment>
<reference evidence="2" key="1">
    <citation type="submission" date="2021-02" db="EMBL/GenBank/DDBJ databases">
        <authorList>
            <person name="Palmer J.M."/>
        </authorList>
    </citation>
    <scope>NUCLEOTIDE SEQUENCE</scope>
    <source>
        <strain evidence="2">SCRP734</strain>
    </source>
</reference>
<evidence type="ECO:0000313" key="2">
    <source>
        <dbReference type="EMBL" id="KAG7377817.1"/>
    </source>
</evidence>
<sequence>MHDVQATDVHRMNVSPDPFELFEGPHSVSSASDAHGRGSRDSSSASSERLDRPEGLLEGMAKQKAQFIANQVNLQEQLQRRSGLSQTPSNGVFGAFASFMKVRDSRMRVGSLDASMPTIAQVAPTFTAPTRPVIHTTTSNSRRSSSRCRRPRWSSSCRHPQHNRTLLECTNKVAARCSVALITVNCISEQPLVLHQMHVGPTVQDPRT</sequence>
<protein>
    <submittedName>
        <fullName evidence="2">Uncharacterized protein</fullName>
    </submittedName>
</protein>
<evidence type="ECO:0000256" key="1">
    <source>
        <dbReference type="SAM" id="MobiDB-lite"/>
    </source>
</evidence>
<feature type="region of interest" description="Disordered" evidence="1">
    <location>
        <begin position="131"/>
        <end position="159"/>
    </location>
</feature>
<dbReference type="OrthoDB" id="119245at2759"/>
<gene>
    <name evidence="2" type="ORF">PHYPSEUDO_010923</name>
</gene>
<dbReference type="EMBL" id="JAGDFM010000478">
    <property type="protein sequence ID" value="KAG7377817.1"/>
    <property type="molecule type" value="Genomic_DNA"/>
</dbReference>
<organism evidence="2 3">
    <name type="scientific">Phytophthora pseudosyringae</name>
    <dbReference type="NCBI Taxonomy" id="221518"/>
    <lineage>
        <taxon>Eukaryota</taxon>
        <taxon>Sar</taxon>
        <taxon>Stramenopiles</taxon>
        <taxon>Oomycota</taxon>
        <taxon>Peronosporomycetes</taxon>
        <taxon>Peronosporales</taxon>
        <taxon>Peronosporaceae</taxon>
        <taxon>Phytophthora</taxon>
    </lineage>
</organism>
<keyword evidence="3" id="KW-1185">Reference proteome</keyword>
<accession>A0A8T1V947</accession>
<evidence type="ECO:0000313" key="3">
    <source>
        <dbReference type="Proteomes" id="UP000694044"/>
    </source>
</evidence>
<feature type="compositionally biased region" description="Basic and acidic residues" evidence="1">
    <location>
        <begin position="1"/>
        <end position="11"/>
    </location>
</feature>
<dbReference type="Proteomes" id="UP000694044">
    <property type="component" value="Unassembled WGS sequence"/>
</dbReference>